<reference evidence="6 7" key="1">
    <citation type="submission" date="2020-06" db="EMBL/GenBank/DDBJ databases">
        <title>Transcriptomic and genomic resources for Thalictrum thalictroides and T. hernandezii: Facilitating candidate gene discovery in an emerging model plant lineage.</title>
        <authorList>
            <person name="Arias T."/>
            <person name="Riano-Pachon D.M."/>
            <person name="Di Stilio V.S."/>
        </authorList>
    </citation>
    <scope>NUCLEOTIDE SEQUENCE [LARGE SCALE GENOMIC DNA]</scope>
    <source>
        <strain evidence="7">cv. WT478/WT964</strain>
        <tissue evidence="6">Leaves</tissue>
    </source>
</reference>
<sequence length="146" mass="15980">MAGLPKYHWLAIGALPEEVFPLLRAAHMAQLPVVGVAFHLDSAAMHPEAYRIAIATSKMVFNTTVYLGMPEMYMLNVDGDVLQAHNLVIMQTQSTLLCHSTLRWVLTQLLSDPNLTVLTLQLSGPTLSIPTEGDQNGYGLLLEVPV</sequence>
<dbReference type="Proteomes" id="UP000554482">
    <property type="component" value="Unassembled WGS sequence"/>
</dbReference>
<evidence type="ECO:0000259" key="5">
    <source>
        <dbReference type="Pfam" id="PF02784"/>
    </source>
</evidence>
<keyword evidence="3" id="KW-0663">Pyridoxal phosphate</keyword>
<dbReference type="GO" id="GO:0004586">
    <property type="term" value="F:ornithine decarboxylase activity"/>
    <property type="evidence" value="ECO:0007669"/>
    <property type="project" value="TreeGrafter"/>
</dbReference>
<protein>
    <recommendedName>
        <fullName evidence="5">Orn/DAP/Arg decarboxylase 2 N-terminal domain-containing protein</fullName>
    </recommendedName>
</protein>
<evidence type="ECO:0000256" key="1">
    <source>
        <dbReference type="ARBA" id="ARBA00001933"/>
    </source>
</evidence>
<dbReference type="GO" id="GO:0033387">
    <property type="term" value="P:putrescine biosynthetic process from arginine, via ornithine"/>
    <property type="evidence" value="ECO:0007669"/>
    <property type="project" value="TreeGrafter"/>
</dbReference>
<dbReference type="InterPro" id="IPR029066">
    <property type="entry name" value="PLP-binding_barrel"/>
</dbReference>
<dbReference type="InterPro" id="IPR022644">
    <property type="entry name" value="De-COase2_N"/>
</dbReference>
<dbReference type="OrthoDB" id="5034579at2759"/>
<keyword evidence="4" id="KW-0456">Lyase</keyword>
<dbReference type="EMBL" id="JABWDY010028730">
    <property type="protein sequence ID" value="KAF5186884.1"/>
    <property type="molecule type" value="Genomic_DNA"/>
</dbReference>
<dbReference type="AlphaFoldDB" id="A0A7J6VP43"/>
<name>A0A7J6VP43_THATH</name>
<comment type="caution">
    <text evidence="6">The sequence shown here is derived from an EMBL/GenBank/DDBJ whole genome shotgun (WGS) entry which is preliminary data.</text>
</comment>
<dbReference type="Pfam" id="PF02784">
    <property type="entry name" value="Orn_Arg_deC_N"/>
    <property type="match status" value="1"/>
</dbReference>
<dbReference type="PANTHER" id="PTHR11482">
    <property type="entry name" value="ARGININE/DIAMINOPIMELATE/ORNITHINE DECARBOXYLASE"/>
    <property type="match status" value="1"/>
</dbReference>
<evidence type="ECO:0000256" key="3">
    <source>
        <dbReference type="ARBA" id="ARBA00022898"/>
    </source>
</evidence>
<feature type="domain" description="Orn/DAP/Arg decarboxylase 2 N-terminal" evidence="5">
    <location>
        <begin position="19"/>
        <end position="79"/>
    </location>
</feature>
<organism evidence="6 7">
    <name type="scientific">Thalictrum thalictroides</name>
    <name type="common">Rue-anemone</name>
    <name type="synonym">Anemone thalictroides</name>
    <dbReference type="NCBI Taxonomy" id="46969"/>
    <lineage>
        <taxon>Eukaryota</taxon>
        <taxon>Viridiplantae</taxon>
        <taxon>Streptophyta</taxon>
        <taxon>Embryophyta</taxon>
        <taxon>Tracheophyta</taxon>
        <taxon>Spermatophyta</taxon>
        <taxon>Magnoliopsida</taxon>
        <taxon>Ranunculales</taxon>
        <taxon>Ranunculaceae</taxon>
        <taxon>Thalictroideae</taxon>
        <taxon>Thalictrum</taxon>
    </lineage>
</organism>
<dbReference type="Gene3D" id="3.20.20.10">
    <property type="entry name" value="Alanine racemase"/>
    <property type="match status" value="1"/>
</dbReference>
<dbReference type="InterPro" id="IPR002433">
    <property type="entry name" value="Orn_de-COase"/>
</dbReference>
<evidence type="ECO:0000256" key="4">
    <source>
        <dbReference type="ARBA" id="ARBA00023239"/>
    </source>
</evidence>
<dbReference type="SUPFAM" id="SSF51419">
    <property type="entry name" value="PLP-binding barrel"/>
    <property type="match status" value="1"/>
</dbReference>
<accession>A0A7J6VP43</accession>
<proteinExistence type="inferred from homology"/>
<comment type="similarity">
    <text evidence="2">Belongs to the Orn/Lys/Arg decarboxylase class-II family.</text>
</comment>
<dbReference type="PANTHER" id="PTHR11482:SF6">
    <property type="entry name" value="ORNITHINE DECARBOXYLASE 1-RELATED"/>
    <property type="match status" value="1"/>
</dbReference>
<keyword evidence="7" id="KW-1185">Reference proteome</keyword>
<dbReference type="GO" id="GO:0005737">
    <property type="term" value="C:cytoplasm"/>
    <property type="evidence" value="ECO:0007669"/>
    <property type="project" value="TreeGrafter"/>
</dbReference>
<gene>
    <name evidence="6" type="ORF">FRX31_023529</name>
</gene>
<evidence type="ECO:0000313" key="6">
    <source>
        <dbReference type="EMBL" id="KAF5186884.1"/>
    </source>
</evidence>
<comment type="cofactor">
    <cofactor evidence="1">
        <name>pyridoxal 5'-phosphate</name>
        <dbReference type="ChEBI" id="CHEBI:597326"/>
    </cofactor>
</comment>
<evidence type="ECO:0000256" key="2">
    <source>
        <dbReference type="ARBA" id="ARBA00008872"/>
    </source>
</evidence>
<evidence type="ECO:0000313" key="7">
    <source>
        <dbReference type="Proteomes" id="UP000554482"/>
    </source>
</evidence>